<dbReference type="GO" id="GO:0055028">
    <property type="term" value="C:cortical microtubule"/>
    <property type="evidence" value="ECO:0007669"/>
    <property type="project" value="TreeGrafter"/>
</dbReference>
<dbReference type="EMBL" id="CM007382">
    <property type="protein sequence ID" value="ONK77726.1"/>
    <property type="molecule type" value="Genomic_DNA"/>
</dbReference>
<dbReference type="Gramene" id="ONK77726">
    <property type="protein sequence ID" value="ONK77726"/>
    <property type="gene ID" value="A4U43_C02F9910"/>
</dbReference>
<feature type="region of interest" description="Disordered" evidence="1">
    <location>
        <begin position="100"/>
        <end position="312"/>
    </location>
</feature>
<dbReference type="OMA" id="TRQTEFR"/>
<evidence type="ECO:0000313" key="2">
    <source>
        <dbReference type="EMBL" id="ONK77726.1"/>
    </source>
</evidence>
<dbReference type="Proteomes" id="UP000243459">
    <property type="component" value="Chromosome 2"/>
</dbReference>
<gene>
    <name evidence="2" type="ORF">A4U43_C02F9910</name>
</gene>
<dbReference type="GO" id="GO:0043622">
    <property type="term" value="P:cortical microtubule organization"/>
    <property type="evidence" value="ECO:0007669"/>
    <property type="project" value="TreeGrafter"/>
</dbReference>
<feature type="compositionally biased region" description="Low complexity" evidence="1">
    <location>
        <begin position="151"/>
        <end position="166"/>
    </location>
</feature>
<evidence type="ECO:0000256" key="1">
    <source>
        <dbReference type="SAM" id="MobiDB-lite"/>
    </source>
</evidence>
<feature type="compositionally biased region" description="Low complexity" evidence="1">
    <location>
        <begin position="189"/>
        <end position="243"/>
    </location>
</feature>
<proteinExistence type="predicted"/>
<feature type="region of interest" description="Disordered" evidence="1">
    <location>
        <begin position="1081"/>
        <end position="1150"/>
    </location>
</feature>
<keyword evidence="3" id="KW-1185">Reference proteome</keyword>
<name>A0A5P1FHD7_ASPOF</name>
<feature type="region of interest" description="Disordered" evidence="1">
    <location>
        <begin position="1"/>
        <end position="30"/>
    </location>
</feature>
<reference evidence="3" key="1">
    <citation type="journal article" date="2017" name="Nat. Commun.">
        <title>The asparagus genome sheds light on the origin and evolution of a young Y chromosome.</title>
        <authorList>
            <person name="Harkess A."/>
            <person name="Zhou J."/>
            <person name="Xu C."/>
            <person name="Bowers J.E."/>
            <person name="Van der Hulst R."/>
            <person name="Ayyampalayam S."/>
            <person name="Mercati F."/>
            <person name="Riccardi P."/>
            <person name="McKain M.R."/>
            <person name="Kakrana A."/>
            <person name="Tang H."/>
            <person name="Ray J."/>
            <person name="Groenendijk J."/>
            <person name="Arikit S."/>
            <person name="Mathioni S.M."/>
            <person name="Nakano M."/>
            <person name="Shan H."/>
            <person name="Telgmann-Rauber A."/>
            <person name="Kanno A."/>
            <person name="Yue Z."/>
            <person name="Chen H."/>
            <person name="Li W."/>
            <person name="Chen Y."/>
            <person name="Xu X."/>
            <person name="Zhang Y."/>
            <person name="Luo S."/>
            <person name="Chen H."/>
            <person name="Gao J."/>
            <person name="Mao Z."/>
            <person name="Pires J.C."/>
            <person name="Luo M."/>
            <person name="Kudrna D."/>
            <person name="Wing R.A."/>
            <person name="Meyers B.C."/>
            <person name="Yi K."/>
            <person name="Kong H."/>
            <person name="Lavrijsen P."/>
            <person name="Sunseri F."/>
            <person name="Falavigna A."/>
            <person name="Ye Y."/>
            <person name="Leebens-Mack J.H."/>
            <person name="Chen G."/>
        </authorList>
    </citation>
    <scope>NUCLEOTIDE SEQUENCE [LARGE SCALE GENOMIC DNA]</scope>
    <source>
        <strain evidence="3">cv. DH0086</strain>
    </source>
</reference>
<protein>
    <submittedName>
        <fullName evidence="2">Uncharacterized protein</fullName>
    </submittedName>
</protein>
<feature type="compositionally biased region" description="Polar residues" evidence="1">
    <location>
        <begin position="296"/>
        <end position="309"/>
    </location>
</feature>
<evidence type="ECO:0000313" key="3">
    <source>
        <dbReference type="Proteomes" id="UP000243459"/>
    </source>
</evidence>
<feature type="compositionally biased region" description="Polar residues" evidence="1">
    <location>
        <begin position="1119"/>
        <end position="1143"/>
    </location>
</feature>
<dbReference type="PANTHER" id="PTHR31949:SF3">
    <property type="entry name" value="RUN_FYVE DOMAIN PROTEIN"/>
    <property type="match status" value="1"/>
</dbReference>
<feature type="region of interest" description="Disordered" evidence="1">
    <location>
        <begin position="340"/>
        <end position="377"/>
    </location>
</feature>
<accession>A0A5P1FHD7</accession>
<dbReference type="AlphaFoldDB" id="A0A5P1FHD7"/>
<feature type="compositionally biased region" description="Polar residues" evidence="1">
    <location>
        <begin position="132"/>
        <end position="143"/>
    </location>
</feature>
<sequence length="1160" mass="126734">MPPSPALRCSPGWEHRTENTHKRGHSLEGGLRLKAKDDDLALFNDMQNKEKETFLLHTVDDFDDSLSKLRYLSDFKISIPARGESSDLLNLDGEKNDYEWLLTPPETPLFHSLDDEDPQPQNLPSRGRPRSQPINVSRSSSMNEKTHRSSRSSASPHRLSPSPRSSNNFGQLTSRPSSAPRSSPPPVVRPVTPSRRSSTPPIKPTATTPRSSTPTPRRMSTGSNAQASSSGRRGSSPMRASRGNSASPKLRGWQSTLPGFSSDAPPNLRTSLSNRPSPHDRGLSPTPRTGRGRHSMSPTASRSTNSSYSNDRDLFSSYSKGSVVSSGDDDMDSLHSMVISSSLPARRNGMSVNSRPMAFSKKPSRPSPSNSVPKRSFESAIRQMDQRKTPQNMFRPLVSSVPSSTFYVGKANNTYRPMFSRNSSFTTSTNASTDRGAIIAPDMEGGEHDQWERTHDPDTQEEVFIFDKVDETIEDTGQESHAGNPLSISRSSDTYISNRNDAPEFEGSGVNFRGVTCTTVVESTSGDSYINDVRENMEICSQCGTRFPVLGVDGNVKLCQDCTEVDGLLAEGEPSLHPMLAQTVESEVTTGMGVTAKEMQLTVGVHQLPERSNGKVILGHHENKTEEGLSCLDKSCPVQSMVDQSESHPFNQQLERKLDGCSTHSDNGNKFEQTEPTLYPSHRINNAEGTGISALLLQQSSGSKWPVVQSRAFSVTNILYGDSSFARDDTSVLRKSIGQDSFSPSSSVDLGSSRQIEAHIRCQISCRKSEMESVRSDTDAKSQCSGSYSDLAINAYESSVPTENEIEWNFNSPLKGIENDPLQKSGLLTAELDGSSDRTNMSAANLSSCRADFGDSDAHISADCFVGKDTYDAQLLSHMERHYSETLEVDNLKDEDCLSRINADEGPGRENKRSSLDVEVSNSIPDSLMILEQSLLNDPSCQSDVSDAVTNSSSLVILESRNNHDSFQDLQIECEPANNPSEVEVFHEHSASTISEKGVLVSVLESDLDDCAHGTQEESTVIVEGPRGHTLRSLTLAEATDTILFCSSIIHDIAYKAATIGMEKEAVVPLEPLRPTVALLGNSVDQKDSRKSPTKNTPKSQKFKRKKLETPTKSPLKESGNNVIIQESSKLPANAENISNNAPDSIKPPKLESKCNCTVM</sequence>
<dbReference type="PANTHER" id="PTHR31949">
    <property type="entry name" value="GASTRIC MUCIN-LIKE PROTEIN"/>
    <property type="match status" value="1"/>
</dbReference>
<organism evidence="2 3">
    <name type="scientific">Asparagus officinalis</name>
    <name type="common">Garden asparagus</name>
    <dbReference type="NCBI Taxonomy" id="4686"/>
    <lineage>
        <taxon>Eukaryota</taxon>
        <taxon>Viridiplantae</taxon>
        <taxon>Streptophyta</taxon>
        <taxon>Embryophyta</taxon>
        <taxon>Tracheophyta</taxon>
        <taxon>Spermatophyta</taxon>
        <taxon>Magnoliopsida</taxon>
        <taxon>Liliopsida</taxon>
        <taxon>Asparagales</taxon>
        <taxon>Asparagaceae</taxon>
        <taxon>Asparagoideae</taxon>
        <taxon>Asparagus</taxon>
    </lineage>
</organism>
<dbReference type="OrthoDB" id="1929779at2759"/>